<dbReference type="InterPro" id="IPR017925">
    <property type="entry name" value="DHFR_CS"/>
</dbReference>
<evidence type="ECO:0000256" key="3">
    <source>
        <dbReference type="ARBA" id="ARBA00012856"/>
    </source>
</evidence>
<dbReference type="AlphaFoldDB" id="A0A249DXK8"/>
<dbReference type="GO" id="GO:0005829">
    <property type="term" value="C:cytosol"/>
    <property type="evidence" value="ECO:0007669"/>
    <property type="project" value="TreeGrafter"/>
</dbReference>
<dbReference type="GO" id="GO:0004146">
    <property type="term" value="F:dihydrofolate reductase activity"/>
    <property type="evidence" value="ECO:0007669"/>
    <property type="project" value="UniProtKB-EC"/>
</dbReference>
<evidence type="ECO:0000256" key="9">
    <source>
        <dbReference type="RuleBase" id="RU004474"/>
    </source>
</evidence>
<evidence type="ECO:0000313" key="11">
    <source>
        <dbReference type="Proteomes" id="UP000216438"/>
    </source>
</evidence>
<comment type="catalytic activity">
    <reaction evidence="8">
        <text>(6S)-5,6,7,8-tetrahydrofolate + NADP(+) = 7,8-dihydrofolate + NADPH + H(+)</text>
        <dbReference type="Rhea" id="RHEA:15009"/>
        <dbReference type="ChEBI" id="CHEBI:15378"/>
        <dbReference type="ChEBI" id="CHEBI:57451"/>
        <dbReference type="ChEBI" id="CHEBI:57453"/>
        <dbReference type="ChEBI" id="CHEBI:57783"/>
        <dbReference type="ChEBI" id="CHEBI:58349"/>
        <dbReference type="EC" id="1.5.1.3"/>
    </reaction>
</comment>
<evidence type="ECO:0000313" key="10">
    <source>
        <dbReference type="EMBL" id="ASX26089.1"/>
    </source>
</evidence>
<comment type="similarity">
    <text evidence="2 8 9">Belongs to the dihydrofolate reductase family.</text>
</comment>
<dbReference type="PROSITE" id="PS51330">
    <property type="entry name" value="DHFR_2"/>
    <property type="match status" value="1"/>
</dbReference>
<dbReference type="CDD" id="cd00209">
    <property type="entry name" value="DHFR"/>
    <property type="match status" value="1"/>
</dbReference>
<reference evidence="11" key="1">
    <citation type="submission" date="2016-06" db="EMBL/GenBank/DDBJ databases">
        <authorList>
            <person name="Chen W."/>
            <person name="Hasegawa D.K."/>
        </authorList>
    </citation>
    <scope>NUCLEOTIDE SEQUENCE [LARGE SCALE GENOMIC DNA]</scope>
    <source>
        <strain evidence="11">MEAM1</strain>
    </source>
</reference>
<dbReference type="GO" id="GO:0046654">
    <property type="term" value="P:tetrahydrofolate biosynthetic process"/>
    <property type="evidence" value="ECO:0007669"/>
    <property type="project" value="UniProtKB-UniPathway"/>
</dbReference>
<name>A0A249DXK8_9ENTR</name>
<evidence type="ECO:0000256" key="8">
    <source>
        <dbReference type="PIRNR" id="PIRNR000194"/>
    </source>
</evidence>
<evidence type="ECO:0000256" key="5">
    <source>
        <dbReference type="ARBA" id="ARBA00022857"/>
    </source>
</evidence>
<evidence type="ECO:0000256" key="4">
    <source>
        <dbReference type="ARBA" id="ARBA00022563"/>
    </source>
</evidence>
<organism evidence="10 11">
    <name type="scientific">Candidatus Hamiltonella defensa</name>
    <name type="common">Bemisia tabaci</name>
    <dbReference type="NCBI Taxonomy" id="672795"/>
    <lineage>
        <taxon>Bacteria</taxon>
        <taxon>Pseudomonadati</taxon>
        <taxon>Pseudomonadota</taxon>
        <taxon>Gammaproteobacteria</taxon>
        <taxon>Enterobacterales</taxon>
        <taxon>Enterobacteriaceae</taxon>
        <taxon>aphid secondary symbionts</taxon>
        <taxon>Candidatus Williamhamiltonella</taxon>
    </lineage>
</organism>
<comment type="pathway">
    <text evidence="1 8">Cofactor biosynthesis; tetrahydrofolate biosynthesis; 5,6,7,8-tetrahydrofolate from 7,8-dihydrofolate: step 1/1.</text>
</comment>
<dbReference type="GO" id="GO:0046452">
    <property type="term" value="P:dihydrofolate metabolic process"/>
    <property type="evidence" value="ECO:0007669"/>
    <property type="project" value="TreeGrafter"/>
</dbReference>
<keyword evidence="5 8" id="KW-0521">NADP</keyword>
<sequence>MIISLIAAMAQNRVIGLNNKMPWHLPLDFAWFKKNTLHKPIIMGRKTFDSLGRALPGRMNIVMTRQGITSPGVIGVSSMEKALKAAQDAPEVMVIGGAEIYRQFLPQANRLYLTEVLKNIQGDTYFPEYEQQQWEMVFQESHSPDNSHLYSFSFQILHRVR</sequence>
<dbReference type="Proteomes" id="UP000216438">
    <property type="component" value="Chromosome"/>
</dbReference>
<dbReference type="SUPFAM" id="SSF53597">
    <property type="entry name" value="Dihydrofolate reductase-like"/>
    <property type="match status" value="1"/>
</dbReference>
<dbReference type="GO" id="GO:0046655">
    <property type="term" value="P:folic acid metabolic process"/>
    <property type="evidence" value="ECO:0007669"/>
    <property type="project" value="TreeGrafter"/>
</dbReference>
<evidence type="ECO:0000256" key="7">
    <source>
        <dbReference type="ARBA" id="ARBA00025067"/>
    </source>
</evidence>
<dbReference type="OrthoDB" id="9804315at2"/>
<evidence type="ECO:0000256" key="2">
    <source>
        <dbReference type="ARBA" id="ARBA00009539"/>
    </source>
</evidence>
<dbReference type="Gene3D" id="3.40.430.10">
    <property type="entry name" value="Dihydrofolate Reductase, subunit A"/>
    <property type="match status" value="1"/>
</dbReference>
<evidence type="ECO:0000256" key="6">
    <source>
        <dbReference type="ARBA" id="ARBA00023002"/>
    </source>
</evidence>
<dbReference type="InterPro" id="IPR012259">
    <property type="entry name" value="DHFR"/>
</dbReference>
<dbReference type="RefSeq" id="WP_016857197.1">
    <property type="nucleotide sequence ID" value="NZ_CP016303.1"/>
</dbReference>
<gene>
    <name evidence="10" type="ORF">BA171_02965</name>
</gene>
<dbReference type="Pfam" id="PF00186">
    <property type="entry name" value="DHFR_1"/>
    <property type="match status" value="1"/>
</dbReference>
<dbReference type="EMBL" id="CP016303">
    <property type="protein sequence ID" value="ASX26089.1"/>
    <property type="molecule type" value="Genomic_DNA"/>
</dbReference>
<dbReference type="UniPathway" id="UPA00077">
    <property type="reaction ID" value="UER00158"/>
</dbReference>
<dbReference type="GO" id="GO:0006730">
    <property type="term" value="P:one-carbon metabolic process"/>
    <property type="evidence" value="ECO:0007669"/>
    <property type="project" value="UniProtKB-KW"/>
</dbReference>
<protein>
    <recommendedName>
        <fullName evidence="3 8">Dihydrofolate reductase</fullName>
        <ecNumber evidence="3 8">1.5.1.3</ecNumber>
    </recommendedName>
</protein>
<dbReference type="NCBIfam" id="NF008037">
    <property type="entry name" value="PRK10769.1"/>
    <property type="match status" value="1"/>
</dbReference>
<dbReference type="PANTHER" id="PTHR48069:SF3">
    <property type="entry name" value="DIHYDROFOLATE REDUCTASE"/>
    <property type="match status" value="1"/>
</dbReference>
<dbReference type="PROSITE" id="PS00075">
    <property type="entry name" value="DHFR_1"/>
    <property type="match status" value="1"/>
</dbReference>
<dbReference type="GO" id="GO:0070401">
    <property type="term" value="F:NADP+ binding"/>
    <property type="evidence" value="ECO:0007669"/>
    <property type="project" value="UniProtKB-ARBA"/>
</dbReference>
<dbReference type="PIRSF" id="PIRSF000194">
    <property type="entry name" value="DHFR"/>
    <property type="match status" value="1"/>
</dbReference>
<dbReference type="InterPro" id="IPR001796">
    <property type="entry name" value="DHFR_dom"/>
</dbReference>
<dbReference type="PANTHER" id="PTHR48069">
    <property type="entry name" value="DIHYDROFOLATE REDUCTASE"/>
    <property type="match status" value="1"/>
</dbReference>
<accession>A0A249DXK8</accession>
<keyword evidence="6 8" id="KW-0560">Oxidoreductase</keyword>
<keyword evidence="4 8" id="KW-0554">One-carbon metabolism</keyword>
<dbReference type="PRINTS" id="PR00070">
    <property type="entry name" value="DHFR"/>
</dbReference>
<reference evidence="10 11" key="2">
    <citation type="submission" date="2017-09" db="EMBL/GenBank/DDBJ databases">
        <title>The genome of whitefly Bemisia tabaci, a global crop pest, provides novel insights into virus transmission, host adaptation and insecticide resistance.</title>
        <authorList>
            <person name="Kaur N."/>
            <person name="Kliot A."/>
            <person name="Pinheiro P.V."/>
            <person name="Luan J."/>
            <person name="Zheng Y."/>
            <person name="Liu W."/>
            <person name="Sun H."/>
            <person name="Yang X."/>
            <person name="Xu Y."/>
            <person name="Luo Y."/>
            <person name="Kruse A."/>
            <person name="Fisher T.W."/>
            <person name="Nelson D.R."/>
            <person name="Elimelech M."/>
            <person name="MacCoss M."/>
            <person name="Johnson R."/>
            <person name="Cohen E."/>
            <person name="Hunter W.B."/>
            <person name="Brown J.K."/>
            <person name="Jander G."/>
            <person name="Cilia M."/>
            <person name="Douglas A.E."/>
            <person name="Ghanim M."/>
            <person name="Simmons A.M."/>
            <person name="Wintermantel W.M."/>
            <person name="Ling K.-S."/>
            <person name="Fei Z."/>
        </authorList>
    </citation>
    <scope>NUCLEOTIDE SEQUENCE [LARGE SCALE GENOMIC DNA]</scope>
    <source>
        <strain evidence="10 11">MEAM1</strain>
    </source>
</reference>
<evidence type="ECO:0000256" key="1">
    <source>
        <dbReference type="ARBA" id="ARBA00004903"/>
    </source>
</evidence>
<dbReference type="FunFam" id="3.40.430.10:FF:000001">
    <property type="entry name" value="Dihydrofolate reductase"/>
    <property type="match status" value="1"/>
</dbReference>
<dbReference type="EC" id="1.5.1.3" evidence="3 8"/>
<proteinExistence type="inferred from homology"/>
<comment type="function">
    <text evidence="7 8">Key enzyme in folate metabolism. Catalyzes an essential reaction for de novo glycine and purine synthesis, and for DNA precursor synthesis.</text>
</comment>
<dbReference type="InterPro" id="IPR024072">
    <property type="entry name" value="DHFR-like_dom_sf"/>
</dbReference>